<dbReference type="EMBL" id="LXQA010879195">
    <property type="protein sequence ID" value="MCI75294.1"/>
    <property type="molecule type" value="Genomic_DNA"/>
</dbReference>
<keyword evidence="2" id="KW-1185">Reference proteome</keyword>
<dbReference type="AlphaFoldDB" id="A0A392URP0"/>
<feature type="non-terminal residue" evidence="1">
    <location>
        <position position="31"/>
    </location>
</feature>
<name>A0A392URP0_9FABA</name>
<protein>
    <submittedName>
        <fullName evidence="1">Uncharacterized protein</fullName>
    </submittedName>
</protein>
<comment type="caution">
    <text evidence="1">The sequence shown here is derived from an EMBL/GenBank/DDBJ whole genome shotgun (WGS) entry which is preliminary data.</text>
</comment>
<organism evidence="1 2">
    <name type="scientific">Trifolium medium</name>
    <dbReference type="NCBI Taxonomy" id="97028"/>
    <lineage>
        <taxon>Eukaryota</taxon>
        <taxon>Viridiplantae</taxon>
        <taxon>Streptophyta</taxon>
        <taxon>Embryophyta</taxon>
        <taxon>Tracheophyta</taxon>
        <taxon>Spermatophyta</taxon>
        <taxon>Magnoliopsida</taxon>
        <taxon>eudicotyledons</taxon>
        <taxon>Gunneridae</taxon>
        <taxon>Pentapetalae</taxon>
        <taxon>rosids</taxon>
        <taxon>fabids</taxon>
        <taxon>Fabales</taxon>
        <taxon>Fabaceae</taxon>
        <taxon>Papilionoideae</taxon>
        <taxon>50 kb inversion clade</taxon>
        <taxon>NPAAA clade</taxon>
        <taxon>Hologalegina</taxon>
        <taxon>IRL clade</taxon>
        <taxon>Trifolieae</taxon>
        <taxon>Trifolium</taxon>
    </lineage>
</organism>
<sequence length="31" mass="3491">MVISSLLTPLEEEALLKEAETENDVFGWDPN</sequence>
<reference evidence="1 2" key="1">
    <citation type="journal article" date="2018" name="Front. Plant Sci.">
        <title>Red Clover (Trifolium pratense) and Zigzag Clover (T. medium) - A Picture of Genomic Similarities and Differences.</title>
        <authorList>
            <person name="Dluhosova J."/>
            <person name="Istvanek J."/>
            <person name="Nedelnik J."/>
            <person name="Repkova J."/>
        </authorList>
    </citation>
    <scope>NUCLEOTIDE SEQUENCE [LARGE SCALE GENOMIC DNA]</scope>
    <source>
        <strain evidence="2">cv. 10/8</strain>
        <tissue evidence="1">Leaf</tissue>
    </source>
</reference>
<accession>A0A392URP0</accession>
<proteinExistence type="predicted"/>
<evidence type="ECO:0000313" key="2">
    <source>
        <dbReference type="Proteomes" id="UP000265520"/>
    </source>
</evidence>
<dbReference type="Proteomes" id="UP000265520">
    <property type="component" value="Unassembled WGS sequence"/>
</dbReference>
<evidence type="ECO:0000313" key="1">
    <source>
        <dbReference type="EMBL" id="MCI75294.1"/>
    </source>
</evidence>